<keyword evidence="2" id="KW-0723">Serine/threonine-protein kinase</keyword>
<reference evidence="11" key="2">
    <citation type="journal article" date="2012" name="G3 (Bethesda)">
        <title>Pichia sorbitophila, an interspecies yeast hybrid reveals early steps of genome resolution following polyploidization.</title>
        <authorList>
            <person name="Leh Louis V."/>
            <person name="Despons L."/>
            <person name="Friedrich A."/>
            <person name="Martin T."/>
            <person name="Durrens P."/>
            <person name="Casaregola S."/>
            <person name="Neuveglise C."/>
            <person name="Fairhead C."/>
            <person name="Marck C."/>
            <person name="Cruz J.A."/>
            <person name="Straub M.L."/>
            <person name="Kugler V."/>
            <person name="Sacerdot C."/>
            <person name="Uzunov Z."/>
            <person name="Thierry A."/>
            <person name="Weiss S."/>
            <person name="Bleykasten C."/>
            <person name="De Montigny J."/>
            <person name="Jacques N."/>
            <person name="Jung P."/>
            <person name="Lemaire M."/>
            <person name="Mallet S."/>
            <person name="Morel G."/>
            <person name="Richard G.F."/>
            <person name="Sarkar A."/>
            <person name="Savel G."/>
            <person name="Schacherer J."/>
            <person name="Seret M.L."/>
            <person name="Talla E."/>
            <person name="Samson G."/>
            <person name="Jubin C."/>
            <person name="Poulain J."/>
            <person name="Vacherie B."/>
            <person name="Barbe V."/>
            <person name="Pelletier E."/>
            <person name="Sherman D.J."/>
            <person name="Westhof E."/>
            <person name="Weissenbach J."/>
            <person name="Baret P.V."/>
            <person name="Wincker P."/>
            <person name="Gaillardin C."/>
            <person name="Dujon B."/>
            <person name="Souciet J.L."/>
        </authorList>
    </citation>
    <scope>NUCLEOTIDE SEQUENCE [LARGE SCALE GENOMIC DNA]</scope>
    <source>
        <strain evidence="11">ATCC MYA-4447 / BCRC 22081 / CBS 7064 / NBRC 10061 / NRRL Y-12695</strain>
    </source>
</reference>
<dbReference type="GO" id="GO:0005856">
    <property type="term" value="C:cytoskeleton"/>
    <property type="evidence" value="ECO:0007669"/>
    <property type="project" value="TreeGrafter"/>
</dbReference>
<keyword evidence="5" id="KW-0418">Kinase</keyword>
<organism evidence="9 11">
    <name type="scientific">Pichia sorbitophila (strain ATCC MYA-4447 / BCRC 22081 / CBS 7064 / NBRC 10061 / NRRL Y-12695)</name>
    <name type="common">Hybrid yeast</name>
    <dbReference type="NCBI Taxonomy" id="559304"/>
    <lineage>
        <taxon>Eukaryota</taxon>
        <taxon>Fungi</taxon>
        <taxon>Dikarya</taxon>
        <taxon>Ascomycota</taxon>
        <taxon>Saccharomycotina</taxon>
        <taxon>Pichiomycetes</taxon>
        <taxon>Debaryomycetaceae</taxon>
        <taxon>Millerozyma</taxon>
    </lineage>
</organism>
<dbReference type="AlphaFoldDB" id="G8YK57"/>
<dbReference type="InterPro" id="IPR000719">
    <property type="entry name" value="Prot_kinase_dom"/>
</dbReference>
<keyword evidence="11" id="KW-1185">Reference proteome</keyword>
<dbReference type="EMBL" id="FO082053">
    <property type="protein sequence ID" value="CCE79937.1"/>
    <property type="molecule type" value="Genomic_DNA"/>
</dbReference>
<dbReference type="STRING" id="559304.G8YK57"/>
<evidence type="ECO:0000313" key="10">
    <source>
        <dbReference type="EMBL" id="CCE80702.1"/>
    </source>
</evidence>
<dbReference type="OrthoDB" id="9332038at2759"/>
<dbReference type="Pfam" id="PF00069">
    <property type="entry name" value="Pkinase"/>
    <property type="match status" value="1"/>
</dbReference>
<dbReference type="GO" id="GO:0005524">
    <property type="term" value="F:ATP binding"/>
    <property type="evidence" value="ECO:0007669"/>
    <property type="project" value="UniProtKB-KW"/>
</dbReference>
<feature type="region of interest" description="Disordered" evidence="7">
    <location>
        <begin position="190"/>
        <end position="212"/>
    </location>
</feature>
<dbReference type="SMART" id="SM00220">
    <property type="entry name" value="S_TKc"/>
    <property type="match status" value="1"/>
</dbReference>
<evidence type="ECO:0000256" key="5">
    <source>
        <dbReference type="ARBA" id="ARBA00022777"/>
    </source>
</evidence>
<dbReference type="PROSITE" id="PS50011">
    <property type="entry name" value="PROTEIN_KINASE_DOM"/>
    <property type="match status" value="1"/>
</dbReference>
<dbReference type="InterPro" id="IPR050494">
    <property type="entry name" value="Ser_Thr_dual-spec_kinase"/>
</dbReference>
<accession>G8YK57</accession>
<dbReference type="PANTHER" id="PTHR24058:SF22">
    <property type="entry name" value="DUAL SPECIFICITY TYROSINE-PHOSPHORYLATION-REGULATED KINASE 4"/>
    <property type="match status" value="1"/>
</dbReference>
<evidence type="ECO:0000256" key="4">
    <source>
        <dbReference type="ARBA" id="ARBA00022741"/>
    </source>
</evidence>
<keyword evidence="6" id="KW-0067">ATP-binding</keyword>
<proteinExistence type="inferred from homology"/>
<dbReference type="InterPro" id="IPR011009">
    <property type="entry name" value="Kinase-like_dom_sf"/>
</dbReference>
<feature type="compositionally biased region" description="Basic and acidic residues" evidence="7">
    <location>
        <begin position="203"/>
        <end position="212"/>
    </location>
</feature>
<evidence type="ECO:0000256" key="1">
    <source>
        <dbReference type="ARBA" id="ARBA00008867"/>
    </source>
</evidence>
<evidence type="ECO:0000313" key="9">
    <source>
        <dbReference type="EMBL" id="CCE79937.1"/>
    </source>
</evidence>
<name>G8YK57_PICSO</name>
<evidence type="ECO:0000256" key="2">
    <source>
        <dbReference type="ARBA" id="ARBA00022527"/>
    </source>
</evidence>
<evidence type="ECO:0000256" key="6">
    <source>
        <dbReference type="ARBA" id="ARBA00022840"/>
    </source>
</evidence>
<evidence type="ECO:0000256" key="3">
    <source>
        <dbReference type="ARBA" id="ARBA00022679"/>
    </source>
</evidence>
<protein>
    <submittedName>
        <fullName evidence="9">Piso0_003030 protein</fullName>
    </submittedName>
</protein>
<dbReference type="HOGENOM" id="CLU_000288_5_10_1"/>
<dbReference type="EMBL" id="FO082052">
    <property type="protein sequence ID" value="CCE80702.1"/>
    <property type="molecule type" value="Genomic_DNA"/>
</dbReference>
<dbReference type="SUPFAM" id="SSF56112">
    <property type="entry name" value="Protein kinase-like (PK-like)"/>
    <property type="match status" value="1"/>
</dbReference>
<evidence type="ECO:0000259" key="8">
    <source>
        <dbReference type="PROSITE" id="PS50011"/>
    </source>
</evidence>
<sequence>MANENMSPDIEDELSKICLRKGESGGDLFSEPKSSFAGGRLKNSYSTGQVVDSRKPVKKPFPSDFHSNKYSVNHTVPCRPPNLSTAKRAQNRSVSSTLKRSPDSLYISKNLYGTRNATNAKPEKGTIDLMAADYRKSSASHSSISSLKTPPYTKNRKYVPGNAKKIHSALPEAHGEKRYSDDHKVLQSLGVRSRSNSGAHARSRIDNKEPISRQTDTRFRDIPELLSFIYNKDPTLFSENLDDLDFKENPVLSIENITARLQETTGPLKVFENGEILRKKDIYFAPNRSGMQDMDLRTINVRNYYQNYGFDDEKNNYIVMTGDHINYRYEISKIMGNGSFGNVLKCKDHKYSSSYNTNKIVAIKVIKNDTDWSLQAVSEIKILKYLKEKLTSSKELDLQVFPIMNYLDHFNFRSHMCIVSEMLSLNLYTLLEITDFRGFSFSILRNFARQILKGLQFIHSHNVIHCDIKPENIMIKLPHITNQNCFSSEDVIIKLIDFGSSCFVNEISYSYIQSRFYRAPEVILGSTYSNTIDIWSFGCVMAELFSGSPLLPGKNEYEQIGLILELFGAPSSSLVTDLRSKLVKSVKSQKTTRNIDHLGLAPSTPKEPLLNEKVIKRTLLFQLFDLHGKIDLNFLNLRINASTATKPSPHYQSKKKFVLNSKNIDVLLRLHTSREQREDTMLFTRFLRSMLRWNPNERLTSTQLLSEPFLNQNFT</sequence>
<feature type="region of interest" description="Disordered" evidence="7">
    <location>
        <begin position="138"/>
        <end position="161"/>
    </location>
</feature>
<reference evidence="9" key="1">
    <citation type="submission" date="2011-10" db="EMBL/GenBank/DDBJ databases">
        <authorList>
            <person name="Genoscope - CEA"/>
        </authorList>
    </citation>
    <scope>NUCLEOTIDE SEQUENCE</scope>
</reference>
<dbReference type="InParanoid" id="G8YK57"/>
<dbReference type="Proteomes" id="UP000005222">
    <property type="component" value="Chromosome H"/>
</dbReference>
<dbReference type="PROSITE" id="PS00108">
    <property type="entry name" value="PROTEIN_KINASE_ST"/>
    <property type="match status" value="1"/>
</dbReference>
<evidence type="ECO:0000256" key="7">
    <source>
        <dbReference type="SAM" id="MobiDB-lite"/>
    </source>
</evidence>
<dbReference type="eggNOG" id="KOG0667">
    <property type="taxonomic scope" value="Eukaryota"/>
</dbReference>
<dbReference type="Proteomes" id="UP000005222">
    <property type="component" value="Chromosome G"/>
</dbReference>
<gene>
    <name evidence="9" type="primary">Piso0_003030</name>
    <name evidence="9" type="ORF">GNLVRS01_PISO0G03350g</name>
    <name evidence="10" type="ORF">GNLVRS01_PISO0H03351g</name>
</gene>
<dbReference type="Gene3D" id="1.10.510.10">
    <property type="entry name" value="Transferase(Phosphotransferase) domain 1"/>
    <property type="match status" value="1"/>
</dbReference>
<keyword evidence="4" id="KW-0547">Nucleotide-binding</keyword>
<comment type="similarity">
    <text evidence="1">Belongs to the protein kinase superfamily. CMGC Ser/Thr protein kinase family. MNB/DYRK subfamily.</text>
</comment>
<feature type="compositionally biased region" description="Polar residues" evidence="7">
    <location>
        <begin position="82"/>
        <end position="99"/>
    </location>
</feature>
<evidence type="ECO:0000313" key="11">
    <source>
        <dbReference type="Proteomes" id="UP000005222"/>
    </source>
</evidence>
<feature type="region of interest" description="Disordered" evidence="7">
    <location>
        <begin position="47"/>
        <end position="100"/>
    </location>
</feature>
<dbReference type="PANTHER" id="PTHR24058">
    <property type="entry name" value="DUAL SPECIFICITY PROTEIN KINASE"/>
    <property type="match status" value="1"/>
</dbReference>
<dbReference type="Gene3D" id="3.30.200.20">
    <property type="entry name" value="Phosphorylase Kinase, domain 1"/>
    <property type="match status" value="1"/>
</dbReference>
<dbReference type="InterPro" id="IPR008271">
    <property type="entry name" value="Ser/Thr_kinase_AS"/>
</dbReference>
<feature type="domain" description="Protein kinase" evidence="8">
    <location>
        <begin position="329"/>
        <end position="710"/>
    </location>
</feature>
<keyword evidence="3" id="KW-0808">Transferase</keyword>
<dbReference type="GO" id="GO:0005737">
    <property type="term" value="C:cytoplasm"/>
    <property type="evidence" value="ECO:0007669"/>
    <property type="project" value="TreeGrafter"/>
</dbReference>
<dbReference type="GO" id="GO:0004674">
    <property type="term" value="F:protein serine/threonine kinase activity"/>
    <property type="evidence" value="ECO:0007669"/>
    <property type="project" value="UniProtKB-KW"/>
</dbReference>